<keyword evidence="3" id="KW-1185">Reference proteome</keyword>
<sequence length="179" mass="20749">MAIAHHKVRVSKHQRPKDPKIRLRELPRVKEYRQEVIRYKRRIHEALALAELDVRQRTADIVADLTPTRLGRRRTNSVIKRSPSQIRRSVTMTRGLIQKILPSTHKHSGRHRYDAATPKSYPPAAQSTYRSSTSTPANTVLRTSIEEHRKLLAIKHSRQALDLNPYCSKTYESPFYSPV</sequence>
<protein>
    <submittedName>
        <fullName evidence="2">Uncharacterized protein</fullName>
    </submittedName>
</protein>
<evidence type="ECO:0000313" key="3">
    <source>
        <dbReference type="Proteomes" id="UP001623330"/>
    </source>
</evidence>
<dbReference type="Proteomes" id="UP001623330">
    <property type="component" value="Unassembled WGS sequence"/>
</dbReference>
<gene>
    <name evidence="2" type="ORF">RNJ44_04675</name>
</gene>
<evidence type="ECO:0000313" key="2">
    <source>
        <dbReference type="EMBL" id="KAL3232759.1"/>
    </source>
</evidence>
<feature type="region of interest" description="Disordered" evidence="1">
    <location>
        <begin position="104"/>
        <end position="137"/>
    </location>
</feature>
<name>A0ABR4NVJ9_9SACH</name>
<proteinExistence type="predicted"/>
<dbReference type="EMBL" id="JBEVYD010000005">
    <property type="protein sequence ID" value="KAL3232759.1"/>
    <property type="molecule type" value="Genomic_DNA"/>
</dbReference>
<feature type="compositionally biased region" description="Polar residues" evidence="1">
    <location>
        <begin position="125"/>
        <end position="137"/>
    </location>
</feature>
<accession>A0ABR4NVJ9</accession>
<reference evidence="2 3" key="1">
    <citation type="submission" date="2024-05" db="EMBL/GenBank/DDBJ databases">
        <title>Long read based assembly of the Candida bracarensis genome reveals expanded adhesin content.</title>
        <authorList>
            <person name="Marcet-Houben M."/>
            <person name="Ksiezopolska E."/>
            <person name="Gabaldon T."/>
        </authorList>
    </citation>
    <scope>NUCLEOTIDE SEQUENCE [LARGE SCALE GENOMIC DNA]</scope>
    <source>
        <strain evidence="2 3">CBM6</strain>
    </source>
</reference>
<evidence type="ECO:0000256" key="1">
    <source>
        <dbReference type="SAM" id="MobiDB-lite"/>
    </source>
</evidence>
<organism evidence="2 3">
    <name type="scientific">Nakaseomyces bracarensis</name>
    <dbReference type="NCBI Taxonomy" id="273131"/>
    <lineage>
        <taxon>Eukaryota</taxon>
        <taxon>Fungi</taxon>
        <taxon>Dikarya</taxon>
        <taxon>Ascomycota</taxon>
        <taxon>Saccharomycotina</taxon>
        <taxon>Saccharomycetes</taxon>
        <taxon>Saccharomycetales</taxon>
        <taxon>Saccharomycetaceae</taxon>
        <taxon>Nakaseomyces</taxon>
    </lineage>
</organism>
<comment type="caution">
    <text evidence="2">The sequence shown here is derived from an EMBL/GenBank/DDBJ whole genome shotgun (WGS) entry which is preliminary data.</text>
</comment>